<dbReference type="SUPFAM" id="SSF69593">
    <property type="entry name" value="Glycerol-3-phosphate (1)-acyltransferase"/>
    <property type="match status" value="1"/>
</dbReference>
<dbReference type="CDD" id="cd07989">
    <property type="entry name" value="LPLAT_AGPAT-like"/>
    <property type="match status" value="1"/>
</dbReference>
<dbReference type="GO" id="GO:0006629">
    <property type="term" value="P:lipid metabolic process"/>
    <property type="evidence" value="ECO:0007669"/>
    <property type="project" value="UniProtKB-KW"/>
</dbReference>
<feature type="domain" description="Phospholipid/glycerol acyltransferase" evidence="9">
    <location>
        <begin position="75"/>
        <end position="187"/>
    </location>
</feature>
<evidence type="ECO:0000256" key="4">
    <source>
        <dbReference type="ARBA" id="ARBA00022989"/>
    </source>
</evidence>
<dbReference type="EMBL" id="PTIZ01000004">
    <property type="protein sequence ID" value="PPK76149.1"/>
    <property type="molecule type" value="Genomic_DNA"/>
</dbReference>
<protein>
    <submittedName>
        <fullName evidence="10">Lyso-ornithine lipid acyltransferase</fullName>
    </submittedName>
</protein>
<name>A0A2S6HF78_9GAMM</name>
<evidence type="ECO:0000256" key="5">
    <source>
        <dbReference type="ARBA" id="ARBA00023098"/>
    </source>
</evidence>
<keyword evidence="4 8" id="KW-1133">Transmembrane helix</keyword>
<evidence type="ECO:0000313" key="10">
    <source>
        <dbReference type="EMBL" id="PPK76149.1"/>
    </source>
</evidence>
<feature type="transmembrane region" description="Helical" evidence="8">
    <location>
        <begin position="12"/>
        <end position="36"/>
    </location>
</feature>
<dbReference type="Proteomes" id="UP000240010">
    <property type="component" value="Unassembled WGS sequence"/>
</dbReference>
<evidence type="ECO:0000256" key="3">
    <source>
        <dbReference type="ARBA" id="ARBA00022692"/>
    </source>
</evidence>
<evidence type="ECO:0000256" key="8">
    <source>
        <dbReference type="SAM" id="Phobius"/>
    </source>
</evidence>
<keyword evidence="3 8" id="KW-0812">Transmembrane</keyword>
<dbReference type="GO" id="GO:0016746">
    <property type="term" value="F:acyltransferase activity"/>
    <property type="evidence" value="ECO:0007669"/>
    <property type="project" value="UniProtKB-KW"/>
</dbReference>
<dbReference type="Pfam" id="PF01553">
    <property type="entry name" value="Acyltransferase"/>
    <property type="match status" value="1"/>
</dbReference>
<gene>
    <name evidence="10" type="ORF">B0F87_104241</name>
</gene>
<sequence>MKSKIRLYYKLFLIIILFVNGLIIAAGIFPALSFLYSAGHAKTKRDALKTLWLQWFSAIVNLHVVKDGELPEQGAILISNHISWLDIIVIGQYLPAYFVAKSDISNWPVIGYLARQGGTIFIRRGDKQHIKTTAEKMVWLLKQNSNIIAFPEGTTTRGDEVLHFHSSLFQPALLTKSAIQPVALQYQGTAKAHAPFVGDDDFVTHLIKMLTLDKIEVQLSFLPVVNSSGKDRHTVSLETRERIWEKISEGVPADNSAQQRLKSSQG</sequence>
<accession>A0A2S6HF78</accession>
<dbReference type="GO" id="GO:0016020">
    <property type="term" value="C:membrane"/>
    <property type="evidence" value="ECO:0007669"/>
    <property type="project" value="UniProtKB-SubCell"/>
</dbReference>
<proteinExistence type="predicted"/>
<dbReference type="RefSeq" id="WP_104428650.1">
    <property type="nucleotide sequence ID" value="NZ_PTIZ01000004.1"/>
</dbReference>
<keyword evidence="2 10" id="KW-0808">Transferase</keyword>
<dbReference type="AlphaFoldDB" id="A0A2S6HF78"/>
<evidence type="ECO:0000256" key="6">
    <source>
        <dbReference type="ARBA" id="ARBA00023136"/>
    </source>
</evidence>
<organism evidence="10 11">
    <name type="scientific">Methylobacter tundripaludum</name>
    <dbReference type="NCBI Taxonomy" id="173365"/>
    <lineage>
        <taxon>Bacteria</taxon>
        <taxon>Pseudomonadati</taxon>
        <taxon>Pseudomonadota</taxon>
        <taxon>Gammaproteobacteria</taxon>
        <taxon>Methylococcales</taxon>
        <taxon>Methylococcaceae</taxon>
        <taxon>Methylobacter</taxon>
    </lineage>
</organism>
<evidence type="ECO:0000256" key="7">
    <source>
        <dbReference type="ARBA" id="ARBA00023315"/>
    </source>
</evidence>
<keyword evidence="5" id="KW-0443">Lipid metabolism</keyword>
<evidence type="ECO:0000256" key="2">
    <source>
        <dbReference type="ARBA" id="ARBA00022679"/>
    </source>
</evidence>
<keyword evidence="7 10" id="KW-0012">Acyltransferase</keyword>
<comment type="subcellular location">
    <subcellularLocation>
        <location evidence="1">Membrane</location>
    </subcellularLocation>
</comment>
<dbReference type="InterPro" id="IPR002123">
    <property type="entry name" value="Plipid/glycerol_acylTrfase"/>
</dbReference>
<dbReference type="SMART" id="SM00563">
    <property type="entry name" value="PlsC"/>
    <property type="match status" value="1"/>
</dbReference>
<reference evidence="10 11" key="1">
    <citation type="submission" date="2018-02" db="EMBL/GenBank/DDBJ databases">
        <title>Subsurface microbial communities from deep shales in Ohio and West Virginia, USA.</title>
        <authorList>
            <person name="Wrighton K."/>
        </authorList>
    </citation>
    <scope>NUCLEOTIDE SEQUENCE [LARGE SCALE GENOMIC DNA]</scope>
    <source>
        <strain evidence="10 11">OWC-DMM</strain>
    </source>
</reference>
<evidence type="ECO:0000259" key="9">
    <source>
        <dbReference type="SMART" id="SM00563"/>
    </source>
</evidence>
<keyword evidence="6 8" id="KW-0472">Membrane</keyword>
<evidence type="ECO:0000256" key="1">
    <source>
        <dbReference type="ARBA" id="ARBA00004370"/>
    </source>
</evidence>
<comment type="caution">
    <text evidence="10">The sequence shown here is derived from an EMBL/GenBank/DDBJ whole genome shotgun (WGS) entry which is preliminary data.</text>
</comment>
<evidence type="ECO:0000313" key="11">
    <source>
        <dbReference type="Proteomes" id="UP000240010"/>
    </source>
</evidence>
<dbReference type="PANTHER" id="PTHR23063:SF52">
    <property type="entry name" value="LYSOPHOSPHATIDYLCHOLINE ACYLTRANSFERASE"/>
    <property type="match status" value="1"/>
</dbReference>
<dbReference type="PANTHER" id="PTHR23063">
    <property type="entry name" value="PHOSPHOLIPID ACYLTRANSFERASE"/>
    <property type="match status" value="1"/>
</dbReference>